<organism evidence="2 3">
    <name type="scientific">Pseudoalteromonas obscura</name>
    <dbReference type="NCBI Taxonomy" id="3048491"/>
    <lineage>
        <taxon>Bacteria</taxon>
        <taxon>Pseudomonadati</taxon>
        <taxon>Pseudomonadota</taxon>
        <taxon>Gammaproteobacteria</taxon>
        <taxon>Alteromonadales</taxon>
        <taxon>Pseudoalteromonadaceae</taxon>
        <taxon>Pseudoalteromonas</taxon>
    </lineage>
</organism>
<dbReference type="Gene3D" id="3.40.390.10">
    <property type="entry name" value="Collagenase (Catalytic Domain)"/>
    <property type="match status" value="1"/>
</dbReference>
<dbReference type="SUPFAM" id="SSF55486">
    <property type="entry name" value="Metalloproteases ('zincins'), catalytic domain"/>
    <property type="match status" value="1"/>
</dbReference>
<evidence type="ECO:0000313" key="2">
    <source>
        <dbReference type="EMBL" id="MDK2596784.1"/>
    </source>
</evidence>
<accession>A0ABT7EP00</accession>
<feature type="chain" id="PRO_5045644233" evidence="1">
    <location>
        <begin position="26"/>
        <end position="489"/>
    </location>
</feature>
<dbReference type="EMBL" id="JASJUT010000008">
    <property type="protein sequence ID" value="MDK2596784.1"/>
    <property type="molecule type" value="Genomic_DNA"/>
</dbReference>
<protein>
    <submittedName>
        <fullName evidence="2">Collagenase</fullName>
    </submittedName>
</protein>
<evidence type="ECO:0000256" key="1">
    <source>
        <dbReference type="SAM" id="SignalP"/>
    </source>
</evidence>
<sequence length="489" mass="54306">MKVNLWKYGAVLAVYCATNQGAALAANLDNACQNQDPFLGRTVLNGQTVCLPNKSRTYLSIGNTSNVDSYAITTGYGSGDLNLYAKNGAWPKLDGSDPSSVKAGNGECIVISNPSNYWSYIAIDGASEGASLVVDLGATSCRTVDSTTPPDRDDRYEYDYVNLKVFRFQFSDTPLEWGTMQADLEKTVQYYTEQSYGKFSVYYDVSEPVITINRPKRDFDNDFFAWRAAWQAEVKNRGVDPDNPGKATVVMMVAPQVGNFNSSAAPPSISLYHHTPGVIAHELGHALGLRHAKAIEAGAGRVIGDHDYDKESLNYGNVYSMMGMGAHSLQSYNLLYKHYFRWLTDSDVPIINSSGTYRIYAFDHARNDLGYIGLRLKSGNGLYTYWLEYRTTNQNYPNTKDGILINLQGYFENEKDARFWKTTSYLLDMTPGSKTPGWWGDDQTDSELVIGKSYTDHWGGFRITPTAKGGVDGTERAWIDVKVELLSGN</sequence>
<dbReference type="RefSeq" id="WP_211008517.1">
    <property type="nucleotide sequence ID" value="NZ_JASJUT010000008.1"/>
</dbReference>
<dbReference type="InterPro" id="IPR024079">
    <property type="entry name" value="MetalloPept_cat_dom_sf"/>
</dbReference>
<comment type="caution">
    <text evidence="2">The sequence shown here is derived from an EMBL/GenBank/DDBJ whole genome shotgun (WGS) entry which is preliminary data.</text>
</comment>
<name>A0ABT7EP00_9GAMM</name>
<reference evidence="2 3" key="1">
    <citation type="submission" date="2023-05" db="EMBL/GenBank/DDBJ databases">
        <title>Pseudoalteromonas ardens sp. nov., Pseudoalteromonas obscura sp. nov., and Pseudoalteromonas umbrosa sp. nov., isolated from the coral Montipora capitata.</title>
        <authorList>
            <person name="Thomas E.M."/>
            <person name="Smith E.M."/>
            <person name="Papke E."/>
            <person name="Shlafstein M.D."/>
            <person name="Oline D.K."/>
            <person name="Videau P."/>
            <person name="Saw J.H."/>
            <person name="Strangman W.K."/>
            <person name="Ushijima B."/>
        </authorList>
    </citation>
    <scope>NUCLEOTIDE SEQUENCE [LARGE SCALE GENOMIC DNA]</scope>
    <source>
        <strain evidence="2 3">P94</strain>
    </source>
</reference>
<keyword evidence="3" id="KW-1185">Reference proteome</keyword>
<proteinExistence type="predicted"/>
<feature type="signal peptide" evidence="1">
    <location>
        <begin position="1"/>
        <end position="25"/>
    </location>
</feature>
<gene>
    <name evidence="2" type="ORF">QNM18_17170</name>
</gene>
<evidence type="ECO:0000313" key="3">
    <source>
        <dbReference type="Proteomes" id="UP001231915"/>
    </source>
</evidence>
<dbReference type="Proteomes" id="UP001231915">
    <property type="component" value="Unassembled WGS sequence"/>
</dbReference>
<keyword evidence="1" id="KW-0732">Signal</keyword>
<dbReference type="Gene3D" id="2.60.120.380">
    <property type="match status" value="1"/>
</dbReference>